<dbReference type="AlphaFoldDB" id="A0A1Z4J9P3"/>
<keyword evidence="2" id="KW-1185">Reference proteome</keyword>
<protein>
    <recommendedName>
        <fullName evidence="3">Transcriptional regulators, CopG/Arc/MetJ family protein</fullName>
    </recommendedName>
</protein>
<proteinExistence type="predicted"/>
<evidence type="ECO:0000313" key="1">
    <source>
        <dbReference type="EMBL" id="BAY53450.1"/>
    </source>
</evidence>
<name>A0A1Z4J9P3_LEPBY</name>
<dbReference type="Gene3D" id="6.10.10.120">
    <property type="entry name" value="Antitoxin ParD1-like"/>
    <property type="match status" value="1"/>
</dbReference>
<dbReference type="EMBL" id="AP018203">
    <property type="protein sequence ID" value="BAY53450.1"/>
    <property type="molecule type" value="Genomic_DNA"/>
</dbReference>
<organism evidence="1 2">
    <name type="scientific">Leptolyngbya boryana NIES-2135</name>
    <dbReference type="NCBI Taxonomy" id="1973484"/>
    <lineage>
        <taxon>Bacteria</taxon>
        <taxon>Bacillati</taxon>
        <taxon>Cyanobacteriota</taxon>
        <taxon>Cyanophyceae</taxon>
        <taxon>Leptolyngbyales</taxon>
        <taxon>Leptolyngbyaceae</taxon>
        <taxon>Leptolyngbya group</taxon>
        <taxon>Leptolyngbya</taxon>
    </lineage>
</organism>
<gene>
    <name evidence="1" type="ORF">NIES2135_02550</name>
</gene>
<dbReference type="Proteomes" id="UP000217895">
    <property type="component" value="Chromosome"/>
</dbReference>
<reference evidence="1 2" key="1">
    <citation type="submission" date="2017-06" db="EMBL/GenBank/DDBJ databases">
        <title>Genome sequencing of cyanobaciteial culture collection at National Institute for Environmental Studies (NIES).</title>
        <authorList>
            <person name="Hirose Y."/>
            <person name="Shimura Y."/>
            <person name="Fujisawa T."/>
            <person name="Nakamura Y."/>
            <person name="Kawachi M."/>
        </authorList>
    </citation>
    <scope>NUCLEOTIDE SEQUENCE [LARGE SCALE GENOMIC DNA]</scope>
    <source>
        <strain evidence="1 2">NIES-2135</strain>
    </source>
</reference>
<evidence type="ECO:0000313" key="2">
    <source>
        <dbReference type="Proteomes" id="UP000217895"/>
    </source>
</evidence>
<accession>A0A1Z4J9P3</accession>
<evidence type="ECO:0008006" key="3">
    <source>
        <dbReference type="Google" id="ProtNLM"/>
    </source>
</evidence>
<sequence>MNITLTPEQAQIIQQKLQSGRYKTLDDLLAQAFQLLDDWEEHSLIEDPAWIDSARQKVDAAIQSLEQNGGTDGETVVNRLLEKFQQARQNQQ</sequence>
<dbReference type="InterPro" id="IPR038296">
    <property type="entry name" value="ParD_sf"/>
</dbReference>